<organism evidence="2 3">
    <name type="scientific">Miscanthus lutarioriparius</name>
    <dbReference type="NCBI Taxonomy" id="422564"/>
    <lineage>
        <taxon>Eukaryota</taxon>
        <taxon>Viridiplantae</taxon>
        <taxon>Streptophyta</taxon>
        <taxon>Embryophyta</taxon>
        <taxon>Tracheophyta</taxon>
        <taxon>Spermatophyta</taxon>
        <taxon>Magnoliopsida</taxon>
        <taxon>Liliopsida</taxon>
        <taxon>Poales</taxon>
        <taxon>Poaceae</taxon>
        <taxon>PACMAD clade</taxon>
        <taxon>Panicoideae</taxon>
        <taxon>Andropogonodae</taxon>
        <taxon>Andropogoneae</taxon>
        <taxon>Saccharinae</taxon>
        <taxon>Miscanthus</taxon>
    </lineage>
</organism>
<keyword evidence="3" id="KW-1185">Reference proteome</keyword>
<dbReference type="AlphaFoldDB" id="A0A811NSS5"/>
<evidence type="ECO:0000313" key="2">
    <source>
        <dbReference type="EMBL" id="CAD6230263.1"/>
    </source>
</evidence>
<proteinExistence type="predicted"/>
<dbReference type="Proteomes" id="UP000604825">
    <property type="component" value="Unassembled WGS sequence"/>
</dbReference>
<feature type="region of interest" description="Disordered" evidence="1">
    <location>
        <begin position="34"/>
        <end position="54"/>
    </location>
</feature>
<gene>
    <name evidence="2" type="ORF">NCGR_LOCUS20629</name>
</gene>
<comment type="caution">
    <text evidence="2">The sequence shown here is derived from an EMBL/GenBank/DDBJ whole genome shotgun (WGS) entry which is preliminary data.</text>
</comment>
<evidence type="ECO:0000313" key="3">
    <source>
        <dbReference type="Proteomes" id="UP000604825"/>
    </source>
</evidence>
<protein>
    <submittedName>
        <fullName evidence="2">Uncharacterized protein</fullName>
    </submittedName>
</protein>
<accession>A0A811NSS5</accession>
<evidence type="ECO:0000256" key="1">
    <source>
        <dbReference type="SAM" id="MobiDB-lite"/>
    </source>
</evidence>
<name>A0A811NSS5_9POAL</name>
<dbReference type="EMBL" id="CAJGYO010000005">
    <property type="protein sequence ID" value="CAD6230263.1"/>
    <property type="molecule type" value="Genomic_DNA"/>
</dbReference>
<dbReference type="OrthoDB" id="639110at2759"/>
<sequence length="104" mass="11314">MAQPNNRPLSPTHLLHLGARAFSAMEATSNQEAVRCGGAGDGDGDVDGDDEAKRKEAALASSRLLDPGFKPSKLSQDRLDKFKVPFWLLVLHFSKRSIVIFCCS</sequence>
<reference evidence="2" key="1">
    <citation type="submission" date="2020-10" db="EMBL/GenBank/DDBJ databases">
        <authorList>
            <person name="Han B."/>
            <person name="Lu T."/>
            <person name="Zhao Q."/>
            <person name="Huang X."/>
            <person name="Zhao Y."/>
        </authorList>
    </citation>
    <scope>NUCLEOTIDE SEQUENCE</scope>
</reference>